<dbReference type="Proteomes" id="UP000639338">
    <property type="component" value="Unassembled WGS sequence"/>
</dbReference>
<organism evidence="1 2">
    <name type="scientific">Aphidius gifuensis</name>
    <name type="common">Parasitoid wasp</name>
    <dbReference type="NCBI Taxonomy" id="684658"/>
    <lineage>
        <taxon>Eukaryota</taxon>
        <taxon>Metazoa</taxon>
        <taxon>Ecdysozoa</taxon>
        <taxon>Arthropoda</taxon>
        <taxon>Hexapoda</taxon>
        <taxon>Insecta</taxon>
        <taxon>Pterygota</taxon>
        <taxon>Neoptera</taxon>
        <taxon>Endopterygota</taxon>
        <taxon>Hymenoptera</taxon>
        <taxon>Apocrita</taxon>
        <taxon>Ichneumonoidea</taxon>
        <taxon>Braconidae</taxon>
        <taxon>Aphidiinae</taxon>
        <taxon>Aphidius</taxon>
    </lineage>
</organism>
<proteinExistence type="predicted"/>
<name>A0A834XNB1_APHGI</name>
<dbReference type="AlphaFoldDB" id="A0A834XNB1"/>
<protein>
    <submittedName>
        <fullName evidence="1">Uncharacterized protein</fullName>
    </submittedName>
</protein>
<keyword evidence="2" id="KW-1185">Reference proteome</keyword>
<evidence type="ECO:0000313" key="2">
    <source>
        <dbReference type="Proteomes" id="UP000639338"/>
    </source>
</evidence>
<gene>
    <name evidence="1" type="ORF">HCN44_008232</name>
</gene>
<dbReference type="EMBL" id="JACMRX010000005">
    <property type="protein sequence ID" value="KAF7989558.1"/>
    <property type="molecule type" value="Genomic_DNA"/>
</dbReference>
<reference evidence="1 2" key="1">
    <citation type="submission" date="2020-08" db="EMBL/GenBank/DDBJ databases">
        <title>Aphidius gifuensis genome sequencing and assembly.</title>
        <authorList>
            <person name="Du Z."/>
        </authorList>
    </citation>
    <scope>NUCLEOTIDE SEQUENCE [LARGE SCALE GENOMIC DNA]</scope>
    <source>
        <strain evidence="1">YNYX2018</strain>
        <tissue evidence="1">Adults</tissue>
    </source>
</reference>
<sequence>MNNRTTEIRDVVKNIEAVNLSDYNQLKDDALYLIKANYEYYKSIIRSSNDKRNRVNNCYEYYKQKLSHLEEKAEIDIRNIHREFISTLTNKQLFNEMHQRMALSKDIFSNTNETLTPKNLVEQVFKIYDYEKFKSNILDMRLIIFKKRINDEVINIFNTRVIESLKFYDLCRSIY</sequence>
<accession>A0A834XNB1</accession>
<comment type="caution">
    <text evidence="1">The sequence shown here is derived from an EMBL/GenBank/DDBJ whole genome shotgun (WGS) entry which is preliminary data.</text>
</comment>
<evidence type="ECO:0000313" key="1">
    <source>
        <dbReference type="EMBL" id="KAF7989558.1"/>
    </source>
</evidence>